<dbReference type="InterPro" id="IPR014043">
    <property type="entry name" value="Acyl_transferase_dom"/>
</dbReference>
<evidence type="ECO:0000256" key="1">
    <source>
        <dbReference type="ARBA" id="ARBA00013258"/>
    </source>
</evidence>
<comment type="catalytic activity">
    <reaction evidence="4">
        <text>holo-[ACP] + malonyl-CoA = malonyl-[ACP] + CoA</text>
        <dbReference type="Rhea" id="RHEA:41792"/>
        <dbReference type="Rhea" id="RHEA-COMP:9623"/>
        <dbReference type="Rhea" id="RHEA-COMP:9685"/>
        <dbReference type="ChEBI" id="CHEBI:57287"/>
        <dbReference type="ChEBI" id="CHEBI:57384"/>
        <dbReference type="ChEBI" id="CHEBI:64479"/>
        <dbReference type="ChEBI" id="CHEBI:78449"/>
        <dbReference type="EC" id="2.3.1.39"/>
    </reaction>
</comment>
<gene>
    <name evidence="7" type="ORF">ETD86_23175</name>
</gene>
<keyword evidence="3 7" id="KW-0012">Acyltransferase</keyword>
<dbReference type="InterPro" id="IPR016036">
    <property type="entry name" value="Malonyl_transacylase_ACP-bd"/>
</dbReference>
<dbReference type="InterPro" id="IPR009081">
    <property type="entry name" value="PP-bd_ACP"/>
</dbReference>
<dbReference type="InterPro" id="IPR050858">
    <property type="entry name" value="Mal-CoA-ACP_Trans/PKS_FabD"/>
</dbReference>
<dbReference type="Gene3D" id="3.40.366.10">
    <property type="entry name" value="Malonyl-Coenzyme A Acyl Carrier Protein, domain 2"/>
    <property type="match status" value="1"/>
</dbReference>
<proteinExistence type="predicted"/>
<feature type="domain" description="Carrier" evidence="6">
    <location>
        <begin position="402"/>
        <end position="482"/>
    </location>
</feature>
<dbReference type="Gene3D" id="1.10.1200.10">
    <property type="entry name" value="ACP-like"/>
    <property type="match status" value="1"/>
</dbReference>
<dbReference type="GO" id="GO:0004314">
    <property type="term" value="F:[acyl-carrier-protein] S-malonyltransferase activity"/>
    <property type="evidence" value="ECO:0007669"/>
    <property type="project" value="UniProtKB-EC"/>
</dbReference>
<keyword evidence="8" id="KW-1185">Reference proteome</keyword>
<sequence length="485" mass="51442">MPKYAWMFPNPGAYLSGSLAPLVSSGSELHTTLKQIDTIAAEYGWNPVAPLLLQDEATDESGPESFWLAFYSTSLVVAEAFMEAGVPSDVLLGHSSGEVTALVVAGSITPADGARLLCERIRAVDEMALPEGAMVAVKAPVRRVEHMCQAVGDGSLAVAVDNGPRQVVVSGRDHAITRLERLAEALDVQATRLAAPGAFHNPILTGAAQRFAQATAHIPVQTPVRRVYSPQLGRYITDVAAIRELLAGLLVLPVGFRNALTTLYDEEVETFIECGAKSTLSDLVPQILPASARAIPTLTGRVQAHTLKQTLRALAADSTNDDISSPWTPHPPPGHRPGSTGADHAVSSSAPASTAAPAPRSTMPDTIAAPIDAVPTAPATLQQSQEATVPPVGERTPSAGLPSRDEIVAQIKQVYADMLDYPLEVFEDDVDLEGDLGVSSLKQTQAFVKLLDAYRLPTPTSEIRIVTYRTIRQVADLIEQIGTQG</sequence>
<dbReference type="InterPro" id="IPR036736">
    <property type="entry name" value="ACP-like_sf"/>
</dbReference>
<organism evidence="7 8">
    <name type="scientific">Nonomuraea turkmeniaca</name>
    <dbReference type="NCBI Taxonomy" id="103838"/>
    <lineage>
        <taxon>Bacteria</taxon>
        <taxon>Bacillati</taxon>
        <taxon>Actinomycetota</taxon>
        <taxon>Actinomycetes</taxon>
        <taxon>Streptosporangiales</taxon>
        <taxon>Streptosporangiaceae</taxon>
        <taxon>Nonomuraea</taxon>
    </lineage>
</organism>
<protein>
    <recommendedName>
        <fullName evidence="1">[acyl-carrier-protein] S-malonyltransferase</fullName>
        <ecNumber evidence="1">2.3.1.39</ecNumber>
    </recommendedName>
</protein>
<dbReference type="GO" id="GO:0005829">
    <property type="term" value="C:cytosol"/>
    <property type="evidence" value="ECO:0007669"/>
    <property type="project" value="TreeGrafter"/>
</dbReference>
<dbReference type="AlphaFoldDB" id="A0A5S4FGE8"/>
<evidence type="ECO:0000313" key="7">
    <source>
        <dbReference type="EMBL" id="TMR17528.1"/>
    </source>
</evidence>
<feature type="compositionally biased region" description="Low complexity" evidence="5">
    <location>
        <begin position="336"/>
        <end position="362"/>
    </location>
</feature>
<evidence type="ECO:0000256" key="3">
    <source>
        <dbReference type="ARBA" id="ARBA00023315"/>
    </source>
</evidence>
<dbReference type="SUPFAM" id="SSF55048">
    <property type="entry name" value="Probable ACP-binding domain of malonyl-CoA ACP transacylase"/>
    <property type="match status" value="1"/>
</dbReference>
<dbReference type="EMBL" id="VCKY01000078">
    <property type="protein sequence ID" value="TMR17528.1"/>
    <property type="molecule type" value="Genomic_DNA"/>
</dbReference>
<evidence type="ECO:0000256" key="4">
    <source>
        <dbReference type="ARBA" id="ARBA00048462"/>
    </source>
</evidence>
<dbReference type="PROSITE" id="PS50075">
    <property type="entry name" value="CARRIER"/>
    <property type="match status" value="1"/>
</dbReference>
<dbReference type="Pfam" id="PF00698">
    <property type="entry name" value="Acyl_transf_1"/>
    <property type="match status" value="1"/>
</dbReference>
<evidence type="ECO:0000259" key="6">
    <source>
        <dbReference type="PROSITE" id="PS50075"/>
    </source>
</evidence>
<dbReference type="GO" id="GO:0006633">
    <property type="term" value="P:fatty acid biosynthetic process"/>
    <property type="evidence" value="ECO:0007669"/>
    <property type="project" value="TreeGrafter"/>
</dbReference>
<evidence type="ECO:0000256" key="2">
    <source>
        <dbReference type="ARBA" id="ARBA00022679"/>
    </source>
</evidence>
<reference evidence="7 8" key="1">
    <citation type="submission" date="2019-05" db="EMBL/GenBank/DDBJ databases">
        <title>Draft genome sequence of Nonomuraea turkmeniaca DSM 43926.</title>
        <authorList>
            <person name="Saricaoglu S."/>
            <person name="Isik K."/>
        </authorList>
    </citation>
    <scope>NUCLEOTIDE SEQUENCE [LARGE SCALE GENOMIC DNA]</scope>
    <source>
        <strain evidence="7 8">DSM 43926</strain>
    </source>
</reference>
<dbReference type="Pfam" id="PF00550">
    <property type="entry name" value="PP-binding"/>
    <property type="match status" value="1"/>
</dbReference>
<dbReference type="PANTHER" id="PTHR42681:SF1">
    <property type="entry name" value="MALONYL-COA-ACYL CARRIER PROTEIN TRANSACYLASE, MITOCHONDRIAL"/>
    <property type="match status" value="1"/>
</dbReference>
<dbReference type="OrthoDB" id="4286171at2"/>
<dbReference type="PANTHER" id="PTHR42681">
    <property type="entry name" value="MALONYL-COA-ACYL CARRIER PROTEIN TRANSACYLASE, MITOCHONDRIAL"/>
    <property type="match status" value="1"/>
</dbReference>
<dbReference type="InterPro" id="IPR001227">
    <property type="entry name" value="Ac_transferase_dom_sf"/>
</dbReference>
<evidence type="ECO:0000313" key="8">
    <source>
        <dbReference type="Proteomes" id="UP000309128"/>
    </source>
</evidence>
<comment type="caution">
    <text evidence="7">The sequence shown here is derived from an EMBL/GenBank/DDBJ whole genome shotgun (WGS) entry which is preliminary data.</text>
</comment>
<keyword evidence="2 7" id="KW-0808">Transferase</keyword>
<feature type="region of interest" description="Disordered" evidence="5">
    <location>
        <begin position="317"/>
        <end position="366"/>
    </location>
</feature>
<evidence type="ECO:0000256" key="5">
    <source>
        <dbReference type="SAM" id="MobiDB-lite"/>
    </source>
</evidence>
<name>A0A5S4FGE8_9ACTN</name>
<dbReference type="InterPro" id="IPR016035">
    <property type="entry name" value="Acyl_Trfase/lysoPLipase"/>
</dbReference>
<dbReference type="SUPFAM" id="SSF52151">
    <property type="entry name" value="FabD/lysophospholipase-like"/>
    <property type="match status" value="1"/>
</dbReference>
<accession>A0A5S4FGE8</accession>
<feature type="region of interest" description="Disordered" evidence="5">
    <location>
        <begin position="378"/>
        <end position="401"/>
    </location>
</feature>
<dbReference type="EC" id="2.3.1.39" evidence="1"/>
<dbReference type="SMART" id="SM00827">
    <property type="entry name" value="PKS_AT"/>
    <property type="match status" value="1"/>
</dbReference>
<dbReference type="RefSeq" id="WP_138668256.1">
    <property type="nucleotide sequence ID" value="NZ_VCKY01000078.1"/>
</dbReference>
<dbReference type="SUPFAM" id="SSF47336">
    <property type="entry name" value="ACP-like"/>
    <property type="match status" value="1"/>
</dbReference>
<dbReference type="Proteomes" id="UP000309128">
    <property type="component" value="Unassembled WGS sequence"/>
</dbReference>